<evidence type="ECO:0000259" key="2">
    <source>
        <dbReference type="PROSITE" id="PS50404"/>
    </source>
</evidence>
<dbReference type="PROSITE" id="PS50405">
    <property type="entry name" value="GST_CTER"/>
    <property type="match status" value="1"/>
</dbReference>
<dbReference type="EMBL" id="HBUF01180641">
    <property type="protein sequence ID" value="CAG6655233.1"/>
    <property type="molecule type" value="Transcribed_RNA"/>
</dbReference>
<dbReference type="InterPro" id="IPR004045">
    <property type="entry name" value="Glutathione_S-Trfase_N"/>
</dbReference>
<comment type="subunit">
    <text evidence="1">Homodimer.</text>
</comment>
<dbReference type="EMBL" id="HBUF01180643">
    <property type="protein sequence ID" value="CAG6655235.1"/>
    <property type="molecule type" value="Transcribed_RNA"/>
</dbReference>
<reference evidence="4" key="1">
    <citation type="submission" date="2021-05" db="EMBL/GenBank/DDBJ databases">
        <authorList>
            <person name="Alioto T."/>
            <person name="Alioto T."/>
            <person name="Gomez Garrido J."/>
        </authorList>
    </citation>
    <scope>NUCLEOTIDE SEQUENCE</scope>
</reference>
<dbReference type="Pfam" id="PF13417">
    <property type="entry name" value="GST_N_3"/>
    <property type="match status" value="1"/>
</dbReference>
<dbReference type="CDD" id="cd03177">
    <property type="entry name" value="GST_C_Delta_Epsilon"/>
    <property type="match status" value="1"/>
</dbReference>
<dbReference type="EMBL" id="HBUF01180648">
    <property type="protein sequence ID" value="CAG6655240.1"/>
    <property type="molecule type" value="Transcribed_RNA"/>
</dbReference>
<dbReference type="EMBL" id="HBUF01675792">
    <property type="protein sequence ID" value="CAG6791346.1"/>
    <property type="molecule type" value="Transcribed_RNA"/>
</dbReference>
<dbReference type="PANTHER" id="PTHR43969:SF8">
    <property type="entry name" value="GLUTATHIONE S TRANSFERASE E13, ISOFORM A-RELATED"/>
    <property type="match status" value="1"/>
</dbReference>
<dbReference type="EMBL" id="HBUF01180642">
    <property type="protein sequence ID" value="CAG6655234.1"/>
    <property type="molecule type" value="Transcribed_RNA"/>
</dbReference>
<dbReference type="EMBL" id="HBUF01359092">
    <property type="protein sequence ID" value="CAG6719604.1"/>
    <property type="molecule type" value="Transcribed_RNA"/>
</dbReference>
<dbReference type="GO" id="GO:0004364">
    <property type="term" value="F:glutathione transferase activity"/>
    <property type="evidence" value="ECO:0007669"/>
    <property type="project" value="TreeGrafter"/>
</dbReference>
<dbReference type="InterPro" id="IPR010987">
    <property type="entry name" value="Glutathione-S-Trfase_C-like"/>
</dbReference>
<name>A0A8D8RQ57_9HEMI</name>
<protein>
    <submittedName>
        <fullName evidence="4">Glutathione S-transferase 1</fullName>
    </submittedName>
</protein>
<organism evidence="4">
    <name type="scientific">Cacopsylla melanoneura</name>
    <dbReference type="NCBI Taxonomy" id="428564"/>
    <lineage>
        <taxon>Eukaryota</taxon>
        <taxon>Metazoa</taxon>
        <taxon>Ecdysozoa</taxon>
        <taxon>Arthropoda</taxon>
        <taxon>Hexapoda</taxon>
        <taxon>Insecta</taxon>
        <taxon>Pterygota</taxon>
        <taxon>Neoptera</taxon>
        <taxon>Paraneoptera</taxon>
        <taxon>Hemiptera</taxon>
        <taxon>Sternorrhyncha</taxon>
        <taxon>Psylloidea</taxon>
        <taxon>Psyllidae</taxon>
        <taxon>Psyllinae</taxon>
        <taxon>Cacopsylla</taxon>
    </lineage>
</organism>
<evidence type="ECO:0000259" key="3">
    <source>
        <dbReference type="PROSITE" id="PS50405"/>
    </source>
</evidence>
<dbReference type="SUPFAM" id="SSF52833">
    <property type="entry name" value="Thioredoxin-like"/>
    <property type="match status" value="1"/>
</dbReference>
<dbReference type="InterPro" id="IPR004046">
    <property type="entry name" value="GST_C"/>
</dbReference>
<keyword evidence="4" id="KW-0808">Transferase</keyword>
<dbReference type="Gene3D" id="1.20.1050.10">
    <property type="match status" value="1"/>
</dbReference>
<dbReference type="Gene3D" id="3.40.30.10">
    <property type="entry name" value="Glutaredoxin"/>
    <property type="match status" value="1"/>
</dbReference>
<evidence type="ECO:0000313" key="4">
    <source>
        <dbReference type="EMBL" id="CAG6655240.1"/>
    </source>
</evidence>
<dbReference type="GO" id="GO:0006749">
    <property type="term" value="P:glutathione metabolic process"/>
    <property type="evidence" value="ECO:0007669"/>
    <property type="project" value="TreeGrafter"/>
</dbReference>
<feature type="domain" description="GST N-terminal" evidence="2">
    <location>
        <begin position="1"/>
        <end position="82"/>
    </location>
</feature>
<dbReference type="InterPro" id="IPR036282">
    <property type="entry name" value="Glutathione-S-Trfase_C_sf"/>
</dbReference>
<dbReference type="FunFam" id="1.20.1050.10:FF:000007">
    <property type="entry name" value="Glutathione S-transferase 1-1"/>
    <property type="match status" value="1"/>
</dbReference>
<dbReference type="EMBL" id="HBUF01180645">
    <property type="protein sequence ID" value="CAG6655237.1"/>
    <property type="molecule type" value="Transcribed_RNA"/>
</dbReference>
<dbReference type="SFLD" id="SFLDS00019">
    <property type="entry name" value="Glutathione_Transferase_(cytos"/>
    <property type="match status" value="1"/>
</dbReference>
<dbReference type="EMBL" id="HBUF01675791">
    <property type="protein sequence ID" value="CAG6791345.1"/>
    <property type="molecule type" value="Transcribed_RNA"/>
</dbReference>
<dbReference type="EMBL" id="HBUF01675794">
    <property type="protein sequence ID" value="CAG6791348.1"/>
    <property type="molecule type" value="Transcribed_RNA"/>
</dbReference>
<dbReference type="SFLD" id="SFLDG00358">
    <property type="entry name" value="Main_(cytGST)"/>
    <property type="match status" value="1"/>
</dbReference>
<dbReference type="PANTHER" id="PTHR43969">
    <property type="entry name" value="GLUTATHIONE S TRANSFERASE D10, ISOFORM A-RELATED"/>
    <property type="match status" value="1"/>
</dbReference>
<evidence type="ECO:0000256" key="1">
    <source>
        <dbReference type="ARBA" id="ARBA00011738"/>
    </source>
</evidence>
<dbReference type="SUPFAM" id="SSF47616">
    <property type="entry name" value="GST C-terminal domain-like"/>
    <property type="match status" value="1"/>
</dbReference>
<dbReference type="FunFam" id="3.40.30.10:FF:000034">
    <property type="entry name" value="glutathione S-transferase 1"/>
    <property type="match status" value="1"/>
</dbReference>
<dbReference type="EMBL" id="HBUF01180646">
    <property type="protein sequence ID" value="CAG6655238.1"/>
    <property type="molecule type" value="Transcribed_RNA"/>
</dbReference>
<dbReference type="CDD" id="cd03045">
    <property type="entry name" value="GST_N_Delta_Epsilon"/>
    <property type="match status" value="1"/>
</dbReference>
<dbReference type="EMBL" id="HBUF01180639">
    <property type="protein sequence ID" value="CAG6655231.1"/>
    <property type="molecule type" value="Transcribed_RNA"/>
</dbReference>
<dbReference type="EMBL" id="HBUF01180640">
    <property type="protein sequence ID" value="CAG6655232.1"/>
    <property type="molecule type" value="Transcribed_RNA"/>
</dbReference>
<dbReference type="EMBL" id="HBUF01675793">
    <property type="protein sequence ID" value="CAG6791347.1"/>
    <property type="molecule type" value="Transcribed_RNA"/>
</dbReference>
<accession>A0A8D8RQ57</accession>
<dbReference type="AlphaFoldDB" id="A0A8D8RQ57"/>
<sequence length="217" mass="24790">MGLILHQIESSPPVRSVRLCLAELQLEAEYRLCRLVDREHLTPEYLEKNPQHTVPTLEDGDFIIWDSHAINGYLVSVYGKNDALYSKDPKVRALIDQRLHFDSGVLFPAVRNLAMSVMVDGVKSFREEDKQKGREALEFVEKFLMGRKFITGDNFNIADFSVYSSASALVDLLQESAKFPTLKAYINRCQSTFKDGPNDVQRLHGLLKFFQMRMSEG</sequence>
<feature type="domain" description="GST C-terminal" evidence="3">
    <location>
        <begin position="88"/>
        <end position="214"/>
    </location>
</feature>
<dbReference type="PROSITE" id="PS50404">
    <property type="entry name" value="GST_NTER"/>
    <property type="match status" value="1"/>
</dbReference>
<dbReference type="EMBL" id="HBUF01180644">
    <property type="protein sequence ID" value="CAG6655236.1"/>
    <property type="molecule type" value="Transcribed_RNA"/>
</dbReference>
<proteinExistence type="predicted"/>
<dbReference type="Pfam" id="PF00043">
    <property type="entry name" value="GST_C"/>
    <property type="match status" value="1"/>
</dbReference>
<dbReference type="EMBL" id="HBUF01359091">
    <property type="protein sequence ID" value="CAG6719603.1"/>
    <property type="molecule type" value="Transcribed_RNA"/>
</dbReference>
<dbReference type="EMBL" id="HBUF01675789">
    <property type="protein sequence ID" value="CAG6791343.1"/>
    <property type="molecule type" value="Transcribed_RNA"/>
</dbReference>
<dbReference type="EMBL" id="HBUF01180649">
    <property type="protein sequence ID" value="CAG6655241.1"/>
    <property type="molecule type" value="Transcribed_RNA"/>
</dbReference>
<dbReference type="InterPro" id="IPR036249">
    <property type="entry name" value="Thioredoxin-like_sf"/>
</dbReference>
<dbReference type="EMBL" id="HBUF01675790">
    <property type="protein sequence ID" value="CAG6791344.1"/>
    <property type="molecule type" value="Transcribed_RNA"/>
</dbReference>
<dbReference type="SFLD" id="SFLDG01153">
    <property type="entry name" value="Main.4:_Theta-like"/>
    <property type="match status" value="1"/>
</dbReference>
<dbReference type="EMBL" id="HBUF01180647">
    <property type="protein sequence ID" value="CAG6655239.1"/>
    <property type="molecule type" value="Transcribed_RNA"/>
</dbReference>
<dbReference type="InterPro" id="IPR040079">
    <property type="entry name" value="Glutathione_S-Trfase"/>
</dbReference>